<dbReference type="SFLD" id="SFLDG01129">
    <property type="entry name" value="C1.5:_HAD__Beta-PGM__Phosphata"/>
    <property type="match status" value="1"/>
</dbReference>
<dbReference type="RefSeq" id="WP_209367777.1">
    <property type="nucleotide sequence ID" value="NZ_CP046956.1"/>
</dbReference>
<dbReference type="NCBIfam" id="TIGR01549">
    <property type="entry name" value="HAD-SF-IA-v1"/>
    <property type="match status" value="1"/>
</dbReference>
<dbReference type="PANTHER" id="PTHR46470">
    <property type="entry name" value="N-ACYLNEURAMINATE-9-PHOSPHATASE"/>
    <property type="match status" value="1"/>
</dbReference>
<sequence length="218" mass="25362">MIQAVLFDLDGTMLDRERSIRLFIQGQYDRMENYLRDVDKTDFIEAFLKLDAGGYVWKDRVYQQLVSKFSIRSVSWQELLDDYISQFRHSCIPFPNLKVVLETLRYKRLKLGVITNGRYPFQLDAIKALGIERYFDLLLISEKEGIGKPDPAIFHRASKQLNVPLDKCLFVGDHPEKDMEAAGKAGMVTVWKKTTGYKAEKADYTIRRLEELLELEVV</sequence>
<accession>A0ABX7VQN3</accession>
<dbReference type="SFLD" id="SFLDS00003">
    <property type="entry name" value="Haloacid_Dehalogenase"/>
    <property type="match status" value="1"/>
</dbReference>
<dbReference type="Gene3D" id="3.40.50.1000">
    <property type="entry name" value="HAD superfamily/HAD-like"/>
    <property type="match status" value="1"/>
</dbReference>
<dbReference type="SUPFAM" id="SSF56784">
    <property type="entry name" value="HAD-like"/>
    <property type="match status" value="1"/>
</dbReference>
<evidence type="ECO:0000256" key="3">
    <source>
        <dbReference type="ARBA" id="ARBA00022801"/>
    </source>
</evidence>
<dbReference type="EMBL" id="CP046956">
    <property type="protein sequence ID" value="QTM98813.1"/>
    <property type="molecule type" value="Genomic_DNA"/>
</dbReference>
<dbReference type="InterPro" id="IPR041492">
    <property type="entry name" value="HAD_2"/>
</dbReference>
<keyword evidence="4" id="KW-0460">Magnesium</keyword>
<evidence type="ECO:0000256" key="2">
    <source>
        <dbReference type="ARBA" id="ARBA00022723"/>
    </source>
</evidence>
<dbReference type="InterPro" id="IPR051400">
    <property type="entry name" value="HAD-like_hydrolase"/>
</dbReference>
<organism evidence="5 6">
    <name type="scientific">Sediminibacillus dalangtanensis</name>
    <dbReference type="NCBI Taxonomy" id="2729421"/>
    <lineage>
        <taxon>Bacteria</taxon>
        <taxon>Bacillati</taxon>
        <taxon>Bacillota</taxon>
        <taxon>Bacilli</taxon>
        <taxon>Bacillales</taxon>
        <taxon>Bacillaceae</taxon>
        <taxon>Sediminibacillus</taxon>
    </lineage>
</organism>
<reference evidence="5 6" key="1">
    <citation type="submission" date="2019-12" db="EMBL/GenBank/DDBJ databases">
        <title>The whole genome sequencing of a strain isolated from a Mars analog, Dalangtan Playa.</title>
        <authorList>
            <person name="Huang T."/>
        </authorList>
    </citation>
    <scope>NUCLEOTIDE SEQUENCE [LARGE SCALE GENOMIC DNA]</scope>
    <source>
        <strain evidence="5 6">DP4-553-S</strain>
    </source>
</reference>
<dbReference type="InterPro" id="IPR006439">
    <property type="entry name" value="HAD-SF_hydro_IA"/>
</dbReference>
<dbReference type="Pfam" id="PF13419">
    <property type="entry name" value="HAD_2"/>
    <property type="match status" value="1"/>
</dbReference>
<dbReference type="InterPro" id="IPR023214">
    <property type="entry name" value="HAD_sf"/>
</dbReference>
<dbReference type="Gene3D" id="1.10.150.520">
    <property type="match status" value="1"/>
</dbReference>
<dbReference type="PRINTS" id="PR00413">
    <property type="entry name" value="HADHALOGNASE"/>
</dbReference>
<keyword evidence="2" id="KW-0479">Metal-binding</keyword>
<keyword evidence="3 5" id="KW-0378">Hydrolase</keyword>
<protein>
    <submittedName>
        <fullName evidence="5">HAD-IA family hydrolase</fullName>
    </submittedName>
</protein>
<dbReference type="NCBIfam" id="TIGR01509">
    <property type="entry name" value="HAD-SF-IA-v3"/>
    <property type="match status" value="1"/>
</dbReference>
<gene>
    <name evidence="5" type="ORF">ERJ70_05585</name>
</gene>
<evidence type="ECO:0000256" key="4">
    <source>
        <dbReference type="ARBA" id="ARBA00022842"/>
    </source>
</evidence>
<comment type="cofactor">
    <cofactor evidence="1">
        <name>Mg(2+)</name>
        <dbReference type="ChEBI" id="CHEBI:18420"/>
    </cofactor>
</comment>
<evidence type="ECO:0000256" key="1">
    <source>
        <dbReference type="ARBA" id="ARBA00001946"/>
    </source>
</evidence>
<dbReference type="Proteomes" id="UP000665043">
    <property type="component" value="Chromosome"/>
</dbReference>
<name>A0ABX7VQN3_9BACI</name>
<proteinExistence type="predicted"/>
<evidence type="ECO:0000313" key="5">
    <source>
        <dbReference type="EMBL" id="QTM98813.1"/>
    </source>
</evidence>
<evidence type="ECO:0000313" key="6">
    <source>
        <dbReference type="Proteomes" id="UP000665043"/>
    </source>
</evidence>
<dbReference type="PANTHER" id="PTHR46470:SF2">
    <property type="entry name" value="GLYCERALDEHYDE 3-PHOSPHATE PHOSPHATASE"/>
    <property type="match status" value="1"/>
</dbReference>
<dbReference type="InterPro" id="IPR036412">
    <property type="entry name" value="HAD-like_sf"/>
</dbReference>
<keyword evidence="6" id="KW-1185">Reference proteome</keyword>
<dbReference type="GO" id="GO:0016787">
    <property type="term" value="F:hydrolase activity"/>
    <property type="evidence" value="ECO:0007669"/>
    <property type="project" value="UniProtKB-KW"/>
</dbReference>